<dbReference type="RefSeq" id="WP_199036486.1">
    <property type="nucleotide sequence ID" value="NZ_JAELXS010000003.1"/>
</dbReference>
<comment type="caution">
    <text evidence="4">The sequence shown here is derived from an EMBL/GenBank/DDBJ whole genome shotgun (WGS) entry which is preliminary data.</text>
</comment>
<comment type="function">
    <text evidence="2">Hydrolyzes RNA 2',3'-cyclic phosphodiester to an RNA 2'-phosphomonoester.</text>
</comment>
<comment type="similarity">
    <text evidence="2">Belongs to the 2H phosphoesterase superfamily. ThpR family.</text>
</comment>
<keyword evidence="1 2" id="KW-0378">Hydrolase</keyword>
<dbReference type="InterPro" id="IPR009097">
    <property type="entry name" value="Cyclic_Pdiesterase"/>
</dbReference>
<dbReference type="SUPFAM" id="SSF55144">
    <property type="entry name" value="LigT-like"/>
    <property type="match status" value="1"/>
</dbReference>
<dbReference type="InterPro" id="IPR004175">
    <property type="entry name" value="RNA_CPDase"/>
</dbReference>
<comment type="catalytic activity">
    <reaction evidence="2">
        <text>a 3'-end 2',3'-cyclophospho-ribonucleotide-RNA + H2O = a 3'-end 2'-phospho-ribonucleotide-RNA + H(+)</text>
        <dbReference type="Rhea" id="RHEA:11828"/>
        <dbReference type="Rhea" id="RHEA-COMP:10464"/>
        <dbReference type="Rhea" id="RHEA-COMP:17353"/>
        <dbReference type="ChEBI" id="CHEBI:15377"/>
        <dbReference type="ChEBI" id="CHEBI:15378"/>
        <dbReference type="ChEBI" id="CHEBI:83064"/>
        <dbReference type="ChEBI" id="CHEBI:173113"/>
        <dbReference type="EC" id="3.1.4.58"/>
    </reaction>
</comment>
<feature type="short sequence motif" description="HXTX 2" evidence="2">
    <location>
        <begin position="121"/>
        <end position="124"/>
    </location>
</feature>
<dbReference type="HAMAP" id="MF_01940">
    <property type="entry name" value="RNA_CPDase"/>
    <property type="match status" value="1"/>
</dbReference>
<sequence length="202" mass="21692">MIRLFVALRPPPAIRDRLSALMDGVPGARWQDDEQLHLTLRFVGEVDRHQAEDLVAALGHIHAPAPVVALAGVGSFGQRGRAESLWAGVAPAGPLAHLHAKVEQACAQAGLPPERRAYRPHITVARLPRSLGGAIEIERWLAAHAALASEPFVLPHLILYRSELARSGAVYEPVARWPLVAPMGTGEAAGGSLHMNLERGDE</sequence>
<evidence type="ECO:0000313" key="4">
    <source>
        <dbReference type="EMBL" id="MBJ6121554.1"/>
    </source>
</evidence>
<feature type="short sequence motif" description="HXTX 1" evidence="2">
    <location>
        <begin position="37"/>
        <end position="40"/>
    </location>
</feature>
<dbReference type="Pfam" id="PF02834">
    <property type="entry name" value="LigT_PEase"/>
    <property type="match status" value="2"/>
</dbReference>
<keyword evidence="5" id="KW-1185">Reference proteome</keyword>
<feature type="domain" description="Phosphoesterase HXTX" evidence="3">
    <location>
        <begin position="92"/>
        <end position="171"/>
    </location>
</feature>
<dbReference type="PANTHER" id="PTHR35561">
    <property type="entry name" value="RNA 2',3'-CYCLIC PHOSPHODIESTERASE"/>
    <property type="match status" value="1"/>
</dbReference>
<gene>
    <name evidence="4" type="primary">thpR</name>
    <name evidence="4" type="ORF">JAO74_07095</name>
</gene>
<reference evidence="5" key="1">
    <citation type="submission" date="2020-12" db="EMBL/GenBank/DDBJ databases">
        <title>Hymenobacter sp.</title>
        <authorList>
            <person name="Kim M.K."/>
        </authorList>
    </citation>
    <scope>NUCLEOTIDE SEQUENCE [LARGE SCALE GENOMIC DNA]</scope>
    <source>
        <strain evidence="5">BT553</strain>
    </source>
</reference>
<dbReference type="InterPro" id="IPR014051">
    <property type="entry name" value="Phosphoesterase_HXTX"/>
</dbReference>
<dbReference type="PANTHER" id="PTHR35561:SF1">
    <property type="entry name" value="RNA 2',3'-CYCLIC PHOSPHODIESTERASE"/>
    <property type="match status" value="1"/>
</dbReference>
<accession>A0ABS0XNE2</accession>
<proteinExistence type="inferred from homology"/>
<dbReference type="NCBIfam" id="TIGR02258">
    <property type="entry name" value="2_5_ligase"/>
    <property type="match status" value="1"/>
</dbReference>
<dbReference type="EC" id="3.1.4.58" evidence="2"/>
<evidence type="ECO:0000313" key="5">
    <source>
        <dbReference type="Proteomes" id="UP000640426"/>
    </source>
</evidence>
<feature type="active site" description="Proton donor" evidence="2">
    <location>
        <position position="37"/>
    </location>
</feature>
<protein>
    <recommendedName>
        <fullName evidence="2">RNA 2',3'-cyclic phosphodiesterase</fullName>
        <shortName evidence="2">RNA 2',3'-CPDase</shortName>
        <ecNumber evidence="2">3.1.4.58</ecNumber>
    </recommendedName>
</protein>
<evidence type="ECO:0000256" key="1">
    <source>
        <dbReference type="ARBA" id="ARBA00022801"/>
    </source>
</evidence>
<feature type="active site" description="Proton acceptor" evidence="2">
    <location>
        <position position="121"/>
    </location>
</feature>
<dbReference type="EMBL" id="JAELXS010000003">
    <property type="protein sequence ID" value="MBJ6121554.1"/>
    <property type="molecule type" value="Genomic_DNA"/>
</dbReference>
<evidence type="ECO:0000256" key="2">
    <source>
        <dbReference type="HAMAP-Rule" id="MF_01940"/>
    </source>
</evidence>
<evidence type="ECO:0000259" key="3">
    <source>
        <dbReference type="Pfam" id="PF02834"/>
    </source>
</evidence>
<name>A0ABS0XNE2_9SPHN</name>
<dbReference type="Gene3D" id="3.90.1140.10">
    <property type="entry name" value="Cyclic phosphodiesterase"/>
    <property type="match status" value="1"/>
</dbReference>
<dbReference type="Proteomes" id="UP000640426">
    <property type="component" value="Unassembled WGS sequence"/>
</dbReference>
<organism evidence="4 5">
    <name type="scientific">Sphingomonas mollis</name>
    <dbReference type="NCBI Taxonomy" id="2795726"/>
    <lineage>
        <taxon>Bacteria</taxon>
        <taxon>Pseudomonadati</taxon>
        <taxon>Pseudomonadota</taxon>
        <taxon>Alphaproteobacteria</taxon>
        <taxon>Sphingomonadales</taxon>
        <taxon>Sphingomonadaceae</taxon>
        <taxon>Sphingomonas</taxon>
    </lineage>
</organism>
<feature type="domain" description="Phosphoesterase HXTX" evidence="3">
    <location>
        <begin position="9"/>
        <end position="86"/>
    </location>
</feature>